<reference evidence="3 4" key="1">
    <citation type="journal article" date="2016" name="G3 (Bethesda)">
        <title>First Draft Assembly and Annotation of the Genome of a California Endemic Oak Quercus lobata Nee (Fagaceae).</title>
        <authorList>
            <person name="Sork V.L."/>
            <person name="Fitz-Gibbon S.T."/>
            <person name="Puiu D."/>
            <person name="Crepeau M."/>
            <person name="Gugger P.F."/>
            <person name="Sherman R."/>
            <person name="Stevens K."/>
            <person name="Langley C.H."/>
            <person name="Pellegrini M."/>
            <person name="Salzberg S.L."/>
        </authorList>
    </citation>
    <scope>NUCLEOTIDE SEQUENCE [LARGE SCALE GENOMIC DNA]</scope>
    <source>
        <strain evidence="3 4">cv. SW786</strain>
    </source>
</reference>
<feature type="domain" description="Thioester reductase (TE)" evidence="2">
    <location>
        <begin position="461"/>
        <end position="578"/>
    </location>
</feature>
<keyword evidence="1" id="KW-0444">Lipid biosynthesis</keyword>
<dbReference type="GO" id="GO:0080019">
    <property type="term" value="F:alcohol-forming very long-chain fatty acyl-CoA reductase activity"/>
    <property type="evidence" value="ECO:0007669"/>
    <property type="project" value="InterPro"/>
</dbReference>
<keyword evidence="1" id="KW-0472">Membrane</keyword>
<dbReference type="Gramene" id="QL05p062013:mrna">
    <property type="protein sequence ID" value="QL05p062013:mrna"/>
    <property type="gene ID" value="QL05p062013"/>
</dbReference>
<dbReference type="InterPro" id="IPR026055">
    <property type="entry name" value="FAR"/>
</dbReference>
<dbReference type="InterPro" id="IPR036291">
    <property type="entry name" value="NAD(P)-bd_dom_sf"/>
</dbReference>
<evidence type="ECO:0000313" key="4">
    <source>
        <dbReference type="Proteomes" id="UP000594261"/>
    </source>
</evidence>
<dbReference type="SUPFAM" id="SSF51735">
    <property type="entry name" value="NAD(P)-binding Rossmann-fold domains"/>
    <property type="match status" value="1"/>
</dbReference>
<dbReference type="PANTHER" id="PTHR11011">
    <property type="entry name" value="MALE STERILITY PROTEIN 2-RELATED"/>
    <property type="match status" value="1"/>
</dbReference>
<organism evidence="3 4">
    <name type="scientific">Quercus lobata</name>
    <name type="common">Valley oak</name>
    <dbReference type="NCBI Taxonomy" id="97700"/>
    <lineage>
        <taxon>Eukaryota</taxon>
        <taxon>Viridiplantae</taxon>
        <taxon>Streptophyta</taxon>
        <taxon>Embryophyta</taxon>
        <taxon>Tracheophyta</taxon>
        <taxon>Spermatophyta</taxon>
        <taxon>Magnoliopsida</taxon>
        <taxon>eudicotyledons</taxon>
        <taxon>Gunneridae</taxon>
        <taxon>Pentapetalae</taxon>
        <taxon>rosids</taxon>
        <taxon>fabids</taxon>
        <taxon>Fagales</taxon>
        <taxon>Fagaceae</taxon>
        <taxon>Quercus</taxon>
    </lineage>
</organism>
<evidence type="ECO:0000256" key="1">
    <source>
        <dbReference type="RuleBase" id="RU363097"/>
    </source>
</evidence>
<dbReference type="InParanoid" id="A0A7N2LRZ6"/>
<keyword evidence="1" id="KW-1133">Transmembrane helix</keyword>
<keyword evidence="1" id="KW-0812">Transmembrane</keyword>
<reference evidence="3" key="2">
    <citation type="submission" date="2021-01" db="UniProtKB">
        <authorList>
            <consortium name="EnsemblPlants"/>
        </authorList>
    </citation>
    <scope>IDENTIFICATION</scope>
</reference>
<dbReference type="InterPro" id="IPR013120">
    <property type="entry name" value="FAR_NAD-bd"/>
</dbReference>
<dbReference type="EnsemblPlants" id="QL05p062013:mrna">
    <property type="protein sequence ID" value="QL05p062013:mrna"/>
    <property type="gene ID" value="QL05p062013"/>
</dbReference>
<dbReference type="PANTHER" id="PTHR11011:SF45">
    <property type="entry name" value="FATTY ACYL-COA REDUCTASE CG8306-RELATED"/>
    <property type="match status" value="1"/>
</dbReference>
<dbReference type="GO" id="GO:0010345">
    <property type="term" value="P:suberin biosynthetic process"/>
    <property type="evidence" value="ECO:0007669"/>
    <property type="project" value="TreeGrafter"/>
</dbReference>
<dbReference type="Pfam" id="PF07993">
    <property type="entry name" value="NAD_binding_4"/>
    <property type="match status" value="1"/>
</dbReference>
<dbReference type="GO" id="GO:0102965">
    <property type="term" value="F:alcohol-forming long-chain fatty acyl-CoA reductase activity"/>
    <property type="evidence" value="ECO:0007669"/>
    <property type="project" value="UniProtKB-EC"/>
</dbReference>
<keyword evidence="1" id="KW-0560">Oxidoreductase</keyword>
<dbReference type="GO" id="GO:0035336">
    <property type="term" value="P:long-chain fatty-acyl-CoA metabolic process"/>
    <property type="evidence" value="ECO:0007669"/>
    <property type="project" value="TreeGrafter"/>
</dbReference>
<comment type="similarity">
    <text evidence="1">Belongs to the fatty acyl-CoA reductase family.</text>
</comment>
<sequence length="620" mass="68801">MSTASVPYKSYSRSLTSTHAIPYGTSIPVLTTTKSYHCYHHYNSTRTSATGRTFRVVCCENKDNAGGDSIGIVSYFQGKNYLITGATGFLAKGQGWRRLKICLAFLSAKIRSRDSSCRTLGATESRTTKTSTTRLLMCIPNMAPTLPSTSSVLVPSLFPLLLLFFLFVPSLFFSSFFTHVLHLPPSSPPSSSLISSLLFPSPSILLPSPSSFSEEGSCHDMSNVEAETEETLKMSFRRSLTVYFSVLRVLSLLQQFSFCIGLLESEDHARPWFCFIPSPQQVMFETRVGEEKLSPPQGRHVLLKLRRVIYGQRRHRFKEIFPYDRGERMFPTLLVKIRSRFFCCLSFGHVKALRMKRGLEAVANLSSVLPASSPLRCEAQVGLLCCRSYGHAKAWGKGQGLEAVAHVSSVLPPRPSLASLSKSRLANPRSLGTDPMASGELSSDESKFYILDSELFKCLEQMHGKSFKAFMMRKLVPVAGNVCESNLGMDPYTTNEIAKEVDVIINSAANTTLDERYDVALNTNTKGPSRLLGFAKKCKKLSLFLHVSTAYVNGERQGLIMEKPFHIGQTIAEESAKSETLPKSIPVLDIIAEIEMASDLKLFVHENIVAQKMIELGLQR</sequence>
<keyword evidence="4" id="KW-1185">Reference proteome</keyword>
<accession>A0A7N2LRZ6</accession>
<proteinExistence type="inferred from homology"/>
<keyword evidence="1" id="KW-0521">NADP</keyword>
<dbReference type="Proteomes" id="UP000594261">
    <property type="component" value="Chromosome 5"/>
</dbReference>
<dbReference type="EMBL" id="LRBV02000005">
    <property type="status" value="NOT_ANNOTATED_CDS"/>
    <property type="molecule type" value="Genomic_DNA"/>
</dbReference>
<evidence type="ECO:0000259" key="2">
    <source>
        <dbReference type="Pfam" id="PF07993"/>
    </source>
</evidence>
<dbReference type="Gene3D" id="3.40.50.720">
    <property type="entry name" value="NAD(P)-binding Rossmann-like Domain"/>
    <property type="match status" value="1"/>
</dbReference>
<feature type="transmembrane region" description="Helical" evidence="1">
    <location>
        <begin position="157"/>
        <end position="181"/>
    </location>
</feature>
<name>A0A7N2LRZ6_QUELO</name>
<evidence type="ECO:0000313" key="3">
    <source>
        <dbReference type="EnsemblPlants" id="QL05p062013:mrna"/>
    </source>
</evidence>
<dbReference type="EC" id="1.2.1.84" evidence="1"/>
<keyword evidence="1" id="KW-0443">Lipid metabolism</keyword>
<protein>
    <recommendedName>
        <fullName evidence="1">Fatty acyl-CoA reductase</fullName>
        <ecNumber evidence="1">1.2.1.84</ecNumber>
    </recommendedName>
</protein>
<comment type="catalytic activity">
    <reaction evidence="1">
        <text>a long-chain fatty acyl-CoA + 2 NADPH + 2 H(+) = a long-chain primary fatty alcohol + 2 NADP(+) + CoA</text>
        <dbReference type="Rhea" id="RHEA:52716"/>
        <dbReference type="ChEBI" id="CHEBI:15378"/>
        <dbReference type="ChEBI" id="CHEBI:57287"/>
        <dbReference type="ChEBI" id="CHEBI:57783"/>
        <dbReference type="ChEBI" id="CHEBI:58349"/>
        <dbReference type="ChEBI" id="CHEBI:77396"/>
        <dbReference type="ChEBI" id="CHEBI:83139"/>
        <dbReference type="EC" id="1.2.1.84"/>
    </reaction>
</comment>
<comment type="function">
    <text evidence="1">Catalyzes the reduction of fatty acyl-CoA to fatty alcohols.</text>
</comment>
<dbReference type="AlphaFoldDB" id="A0A7N2LRZ6"/>